<keyword evidence="1" id="KW-0479">Metal-binding</keyword>
<dbReference type="AlphaFoldDB" id="A0A6A6R548"/>
<dbReference type="InterPro" id="IPR001965">
    <property type="entry name" value="Znf_PHD"/>
</dbReference>
<dbReference type="EMBL" id="MU004184">
    <property type="protein sequence ID" value="KAF2499905.1"/>
    <property type="molecule type" value="Genomic_DNA"/>
</dbReference>
<evidence type="ECO:0000256" key="2">
    <source>
        <dbReference type="ARBA" id="ARBA00022771"/>
    </source>
</evidence>
<feature type="region of interest" description="Disordered" evidence="4">
    <location>
        <begin position="126"/>
        <end position="151"/>
    </location>
</feature>
<evidence type="ECO:0000313" key="7">
    <source>
        <dbReference type="Proteomes" id="UP000799750"/>
    </source>
</evidence>
<evidence type="ECO:0000256" key="1">
    <source>
        <dbReference type="ARBA" id="ARBA00022723"/>
    </source>
</evidence>
<dbReference type="Proteomes" id="UP000799750">
    <property type="component" value="Unassembled WGS sequence"/>
</dbReference>
<feature type="compositionally biased region" description="Polar residues" evidence="4">
    <location>
        <begin position="133"/>
        <end position="146"/>
    </location>
</feature>
<evidence type="ECO:0000256" key="3">
    <source>
        <dbReference type="ARBA" id="ARBA00022833"/>
    </source>
</evidence>
<dbReference type="SMART" id="SM00249">
    <property type="entry name" value="PHD"/>
    <property type="match status" value="1"/>
</dbReference>
<dbReference type="GO" id="GO:0008270">
    <property type="term" value="F:zinc ion binding"/>
    <property type="evidence" value="ECO:0007669"/>
    <property type="project" value="UniProtKB-KW"/>
</dbReference>
<reference evidence="6" key="1">
    <citation type="journal article" date="2020" name="Stud. Mycol.">
        <title>101 Dothideomycetes genomes: a test case for predicting lifestyles and emergence of pathogens.</title>
        <authorList>
            <person name="Haridas S."/>
            <person name="Albert R."/>
            <person name="Binder M."/>
            <person name="Bloem J."/>
            <person name="Labutti K."/>
            <person name="Salamov A."/>
            <person name="Andreopoulos B."/>
            <person name="Baker S."/>
            <person name="Barry K."/>
            <person name="Bills G."/>
            <person name="Bluhm B."/>
            <person name="Cannon C."/>
            <person name="Castanera R."/>
            <person name="Culley D."/>
            <person name="Daum C."/>
            <person name="Ezra D."/>
            <person name="Gonzalez J."/>
            <person name="Henrissat B."/>
            <person name="Kuo A."/>
            <person name="Liang C."/>
            <person name="Lipzen A."/>
            <person name="Lutzoni F."/>
            <person name="Magnuson J."/>
            <person name="Mondo S."/>
            <person name="Nolan M."/>
            <person name="Ohm R."/>
            <person name="Pangilinan J."/>
            <person name="Park H.-J."/>
            <person name="Ramirez L."/>
            <person name="Alfaro M."/>
            <person name="Sun H."/>
            <person name="Tritt A."/>
            <person name="Yoshinaga Y."/>
            <person name="Zwiers L.-H."/>
            <person name="Turgeon B."/>
            <person name="Goodwin S."/>
            <person name="Spatafora J."/>
            <person name="Crous P."/>
            <person name="Grigoriev I."/>
        </authorList>
    </citation>
    <scope>NUCLEOTIDE SEQUENCE</scope>
    <source>
        <strain evidence="6">CBS 269.34</strain>
    </source>
</reference>
<keyword evidence="3" id="KW-0862">Zinc</keyword>
<feature type="domain" description="Zinc finger PHD-type" evidence="5">
    <location>
        <begin position="181"/>
        <end position="227"/>
    </location>
</feature>
<accession>A0A6A6R548</accession>
<dbReference type="Gene3D" id="3.30.40.10">
    <property type="entry name" value="Zinc/RING finger domain, C3HC4 (zinc finger)"/>
    <property type="match status" value="1"/>
</dbReference>
<evidence type="ECO:0000259" key="5">
    <source>
        <dbReference type="SMART" id="SM00249"/>
    </source>
</evidence>
<feature type="compositionally biased region" description="Basic and acidic residues" evidence="4">
    <location>
        <begin position="241"/>
        <end position="263"/>
    </location>
</feature>
<gene>
    <name evidence="6" type="ORF">BU16DRAFT_604126</name>
</gene>
<name>A0A6A6R548_9PEZI</name>
<protein>
    <recommendedName>
        <fullName evidence="5">Zinc finger PHD-type domain-containing protein</fullName>
    </recommendedName>
</protein>
<organism evidence="6 7">
    <name type="scientific">Lophium mytilinum</name>
    <dbReference type="NCBI Taxonomy" id="390894"/>
    <lineage>
        <taxon>Eukaryota</taxon>
        <taxon>Fungi</taxon>
        <taxon>Dikarya</taxon>
        <taxon>Ascomycota</taxon>
        <taxon>Pezizomycotina</taxon>
        <taxon>Dothideomycetes</taxon>
        <taxon>Pleosporomycetidae</taxon>
        <taxon>Mytilinidiales</taxon>
        <taxon>Mytilinidiaceae</taxon>
        <taxon>Lophium</taxon>
    </lineage>
</organism>
<keyword evidence="2" id="KW-0863">Zinc-finger</keyword>
<evidence type="ECO:0000313" key="6">
    <source>
        <dbReference type="EMBL" id="KAF2499905.1"/>
    </source>
</evidence>
<proteinExistence type="predicted"/>
<feature type="region of interest" description="Disordered" evidence="4">
    <location>
        <begin position="234"/>
        <end position="267"/>
    </location>
</feature>
<keyword evidence="7" id="KW-1185">Reference proteome</keyword>
<evidence type="ECO:0000256" key="4">
    <source>
        <dbReference type="SAM" id="MobiDB-lite"/>
    </source>
</evidence>
<sequence length="286" mass="32407">MEMIELWPDIVHAKTKAEWVTSELGNALPKETRRQLLEKQRGLWRAYDFMKKENIKELRRKAIHETHGDTFSPSQWSDYDFAVKDLEEDAFVRTGTFADIKRKEQQAAEEQRALGPFAMFKEMEQPAAPAPVTQASWQDRSPSPGMNSEDDEDRGLLEACYCGGHQPADEPVIECENADKWCEGCASYDNDCLACQEARCPVGWYHATCVVEDKPGQDDTWVCSKCIEREGRGAPAAQITTKDEGKKKTHDEGEHRRSEREVMGDAPAQLGLDLKGLVEGIEKLWN</sequence>
<dbReference type="InterPro" id="IPR013083">
    <property type="entry name" value="Znf_RING/FYVE/PHD"/>
</dbReference>